<evidence type="ECO:0000313" key="2">
    <source>
        <dbReference type="Proteomes" id="UP001152798"/>
    </source>
</evidence>
<protein>
    <submittedName>
        <fullName evidence="1">Uncharacterized protein</fullName>
    </submittedName>
</protein>
<keyword evidence="2" id="KW-1185">Reference proteome</keyword>
<organism evidence="1 2">
    <name type="scientific">Nezara viridula</name>
    <name type="common">Southern green stink bug</name>
    <name type="synonym">Cimex viridulus</name>
    <dbReference type="NCBI Taxonomy" id="85310"/>
    <lineage>
        <taxon>Eukaryota</taxon>
        <taxon>Metazoa</taxon>
        <taxon>Ecdysozoa</taxon>
        <taxon>Arthropoda</taxon>
        <taxon>Hexapoda</taxon>
        <taxon>Insecta</taxon>
        <taxon>Pterygota</taxon>
        <taxon>Neoptera</taxon>
        <taxon>Paraneoptera</taxon>
        <taxon>Hemiptera</taxon>
        <taxon>Heteroptera</taxon>
        <taxon>Panheteroptera</taxon>
        <taxon>Pentatomomorpha</taxon>
        <taxon>Pentatomoidea</taxon>
        <taxon>Pentatomidae</taxon>
        <taxon>Pentatominae</taxon>
        <taxon>Nezara</taxon>
    </lineage>
</organism>
<dbReference type="Proteomes" id="UP001152798">
    <property type="component" value="Chromosome 2"/>
</dbReference>
<name>A0A9P0H0Z1_NEZVI</name>
<dbReference type="AlphaFoldDB" id="A0A9P0H0Z1"/>
<evidence type="ECO:0000313" key="1">
    <source>
        <dbReference type="EMBL" id="CAH1393313.1"/>
    </source>
</evidence>
<dbReference type="EMBL" id="OV725078">
    <property type="protein sequence ID" value="CAH1393313.1"/>
    <property type="molecule type" value="Genomic_DNA"/>
</dbReference>
<sequence length="86" mass="9667">MKFLRSSVEANASDLKDLKSSIKTQASIIFKNSEQLKAIELLLEAQNSKLDGLVLENSTLKSRVSVLEIKLNRSEQQHLVKTAEIR</sequence>
<reference evidence="1" key="1">
    <citation type="submission" date="2022-01" db="EMBL/GenBank/DDBJ databases">
        <authorList>
            <person name="King R."/>
        </authorList>
    </citation>
    <scope>NUCLEOTIDE SEQUENCE</scope>
</reference>
<gene>
    <name evidence="1" type="ORF">NEZAVI_LOCUS4007</name>
</gene>
<accession>A0A9P0H0Z1</accession>
<proteinExistence type="predicted"/>